<dbReference type="Proteomes" id="UP000287394">
    <property type="component" value="Chromosome"/>
</dbReference>
<accession>A0A402D676</accession>
<feature type="region of interest" description="Disordered" evidence="1">
    <location>
        <begin position="500"/>
        <end position="528"/>
    </location>
</feature>
<protein>
    <submittedName>
        <fullName evidence="2">Uncharacterized protein</fullName>
    </submittedName>
</protein>
<reference evidence="2 3" key="1">
    <citation type="journal article" date="2019" name="Int. J. Syst. Evol. Microbiol.">
        <title>Capsulimonas corticalis gen. nov., sp. nov., an aerobic capsulated bacterium, of a novel bacterial order, Capsulimonadales ord. nov., of the class Armatimonadia of the phylum Armatimonadetes.</title>
        <authorList>
            <person name="Li J."/>
            <person name="Kudo C."/>
            <person name="Tonouchi A."/>
        </authorList>
    </citation>
    <scope>NUCLEOTIDE SEQUENCE [LARGE SCALE GENOMIC DNA]</scope>
    <source>
        <strain evidence="2 3">AX-7</strain>
    </source>
</reference>
<organism evidence="2 3">
    <name type="scientific">Capsulimonas corticalis</name>
    <dbReference type="NCBI Taxonomy" id="2219043"/>
    <lineage>
        <taxon>Bacteria</taxon>
        <taxon>Bacillati</taxon>
        <taxon>Armatimonadota</taxon>
        <taxon>Armatimonadia</taxon>
        <taxon>Capsulimonadales</taxon>
        <taxon>Capsulimonadaceae</taxon>
        <taxon>Capsulimonas</taxon>
    </lineage>
</organism>
<dbReference type="Pfam" id="PF14516">
    <property type="entry name" value="AAA_35"/>
    <property type="match status" value="1"/>
</dbReference>
<sequence length="1533" mass="166026">MTPITIPEAPVSGVAGTDAFYVTGGTLGAGAASYVERRADHDLLDGLTSGDYCYVLNSRQMGKSSLCVRTMARLREKGWRTCFLDLTKFGGRNLSAEQWYTALLSEAGRELGLRAEMLAFWKANANLGPMQRFFGAIQQVALPASESPLTVFVDEIDVTRGLPFSADEFFAGIRQCYVGRATDPALNRLTICLLGTATPADLIQDTRTSPFNIGRRIEVKDFTPKEAIPLARGLGENGPALLSRVLYWTGGHPYLTQRLCRAIQEGNASTSASIDKLCSDLFLTRTAAEADDNLAFVRNRLLKSEVDLAGLLDLYGQMRRGRRIPDDEADPLSAVLKLSGVARTQEGQLRVGNRIYEHVFSREWIVEHMPGAELRRQREAYRRGLLRAGAVAAAVVLLVSLLAASAVVSAHRERAATHAAHREQAKVVVLLEQQETTNLRLQDALTQTNEANKTAYTEARKEHSARQEADQKAHQADQQAKIAAHETKIAMHQTIIAKAATQNAKDKASDANRQKQAAQASGRSEKQARLASEHLRYVSDMQLAAQSWADGNPNAAAALLDAHVPGSPSNTDSKDQRDFSWRFQWGLMHRDCVTLIGPDTVPLDGAFTTDGTLLTIDNAAAKLTRWDVTTHHVVSTKSLQGLSPVDYRMLSPDGRSQLVRDHAGRLALLDPATLRVRCVLMQNAPPLRTWAFDPTGHYLAVVSQANVAQIWDTTTGKVVHEPHAISTIGSPGPNAAGCPAALAPDGNTLLLANFPQPGHVTLFRSAAEGFKASEVSSPLSGTISTIACSPDGKWFACGDNAGNISVRDMDLRQVAPRFTGEGQRSNVYHLTFSPDSKILAAGGRDGSLRLWNVPEGTLRRSLLSRSMAVTFINWRADGKALAAGSEYGTTTVWNAALASESCVMPFPVSPAPCAFSLDGHWLATTGQTGEVVLWNMRTSQVECRLGGPYEYASSLAFTPDSHTLAVGTNGPGPQRMQFWNPVTHRLVRTWKMPTSNWGDNDSILGIDISHDGNLLAASLIARRTDSETIQPMCAVWNLRTGGLLASLPGSSTFDGILRFSPDNRMLAVTGGDNNRVWEWRVGEWGRPYRTFAGPDVSDESPVVISLAYSPDGRLLAAGGFSGLIGLYDPKTGILQRRLTGHTDAVGDLNFSPDGRLLASASHDHTVKLWDVAGNQEIRTITAHMDVVDRAVFSPIGDCLATAGRDATLRLWAAPALPAIDARMQEEKHEYIDYQARQAQRLAAQAQRLAMPAVRAQQPPATRDVKAQQRMGRMSPLTLTGYNHDVIAEKEPGQSNDIADSLKKTTTATVDDLTDFYAPGFNPRFPKVGLPAGTRFASRDDPLISFALQPASGNNVLLLRAEHSQGDLALVRPARFNHLAFLVAGFNGAWSGAYRLDFADGHSSTGAFIAPDNFDNQRPNVALGGFGRVFRQGSTFTAPSGALPDGRFENCQPDDPNLFDIPITLSPADAQRTLVRISFINKDQEASGNDVAILGIFGVSGHAAPGGIRAAPGRPRLAGKPHRTPRPSEEPVHP</sequence>
<feature type="compositionally biased region" description="Basic and acidic residues" evidence="1">
    <location>
        <begin position="504"/>
        <end position="513"/>
    </location>
</feature>
<dbReference type="EMBL" id="AP025739">
    <property type="protein sequence ID" value="BDI31537.1"/>
    <property type="molecule type" value="Genomic_DNA"/>
</dbReference>
<evidence type="ECO:0000313" key="3">
    <source>
        <dbReference type="Proteomes" id="UP000287394"/>
    </source>
</evidence>
<dbReference type="InterPro" id="IPR015943">
    <property type="entry name" value="WD40/YVTN_repeat-like_dom_sf"/>
</dbReference>
<dbReference type="SMART" id="SM00320">
    <property type="entry name" value="WD40"/>
    <property type="match status" value="11"/>
</dbReference>
<dbReference type="PROSITE" id="PS50082">
    <property type="entry name" value="WD_REPEATS_2"/>
    <property type="match status" value="3"/>
</dbReference>
<feature type="compositionally biased region" description="Basic and acidic residues" evidence="1">
    <location>
        <begin position="458"/>
        <end position="475"/>
    </location>
</feature>
<gene>
    <name evidence="2" type="ORF">CCAX7_35880</name>
</gene>
<dbReference type="InterPro" id="IPR036322">
    <property type="entry name" value="WD40_repeat_dom_sf"/>
</dbReference>
<dbReference type="InterPro" id="IPR011044">
    <property type="entry name" value="Quino_amine_DH_bsu"/>
</dbReference>
<feature type="compositionally biased region" description="Low complexity" evidence="1">
    <location>
        <begin position="1506"/>
        <end position="1515"/>
    </location>
</feature>
<dbReference type="Gene3D" id="2.130.10.10">
    <property type="entry name" value="YVTN repeat-like/Quinoprotein amine dehydrogenase"/>
    <property type="match status" value="4"/>
</dbReference>
<dbReference type="SUPFAM" id="SSF50978">
    <property type="entry name" value="WD40 repeat-like"/>
    <property type="match status" value="1"/>
</dbReference>
<evidence type="ECO:0000256" key="1">
    <source>
        <dbReference type="SAM" id="MobiDB-lite"/>
    </source>
</evidence>
<proteinExistence type="predicted"/>
<dbReference type="PRINTS" id="PR00320">
    <property type="entry name" value="GPROTEINBRPT"/>
</dbReference>
<name>A0A402D676_9BACT</name>
<feature type="region of interest" description="Disordered" evidence="1">
    <location>
        <begin position="455"/>
        <end position="478"/>
    </location>
</feature>
<dbReference type="CDD" id="cd00200">
    <property type="entry name" value="WD40"/>
    <property type="match status" value="1"/>
</dbReference>
<keyword evidence="3" id="KW-1185">Reference proteome</keyword>
<dbReference type="SUPFAM" id="SSF50969">
    <property type="entry name" value="YVTN repeat-like/Quinoprotein amine dehydrogenase"/>
    <property type="match status" value="2"/>
</dbReference>
<dbReference type="InterPro" id="IPR027417">
    <property type="entry name" value="P-loop_NTPase"/>
</dbReference>
<feature type="region of interest" description="Disordered" evidence="1">
    <location>
        <begin position="1506"/>
        <end position="1533"/>
    </location>
</feature>
<dbReference type="RefSeq" id="WP_165864648.1">
    <property type="nucleotide sequence ID" value="NZ_AP025739.1"/>
</dbReference>
<dbReference type="PROSITE" id="PS00678">
    <property type="entry name" value="WD_REPEATS_1"/>
    <property type="match status" value="2"/>
</dbReference>
<evidence type="ECO:0000313" key="2">
    <source>
        <dbReference type="EMBL" id="BDI31537.1"/>
    </source>
</evidence>
<dbReference type="PANTHER" id="PTHR19879">
    <property type="entry name" value="TRANSCRIPTION INITIATION FACTOR TFIID"/>
    <property type="match status" value="1"/>
</dbReference>
<dbReference type="Pfam" id="PF00400">
    <property type="entry name" value="WD40"/>
    <property type="match status" value="4"/>
</dbReference>
<dbReference type="InterPro" id="IPR020472">
    <property type="entry name" value="WD40_PAC1"/>
</dbReference>
<dbReference type="PANTHER" id="PTHR19879:SF9">
    <property type="entry name" value="TRANSCRIPTION INITIATION FACTOR TFIID SUBUNIT 5"/>
    <property type="match status" value="1"/>
</dbReference>
<dbReference type="KEGG" id="ccot:CCAX7_35880"/>
<feature type="region of interest" description="Disordered" evidence="1">
    <location>
        <begin position="1250"/>
        <end position="1269"/>
    </location>
</feature>
<dbReference type="InterPro" id="IPR019775">
    <property type="entry name" value="WD40_repeat_CS"/>
</dbReference>
<dbReference type="InterPro" id="IPR001680">
    <property type="entry name" value="WD40_rpt"/>
</dbReference>
<dbReference type="SUPFAM" id="SSF52540">
    <property type="entry name" value="P-loop containing nucleoside triphosphate hydrolases"/>
    <property type="match status" value="1"/>
</dbReference>
<dbReference type="PROSITE" id="PS50294">
    <property type="entry name" value="WD_REPEATS_REGION"/>
    <property type="match status" value="3"/>
</dbReference>